<dbReference type="RefSeq" id="WP_062105703.1">
    <property type="nucleotide sequence ID" value="NZ_LHZR01000057.1"/>
</dbReference>
<dbReference type="GO" id="GO:0008270">
    <property type="term" value="F:zinc ion binding"/>
    <property type="evidence" value="ECO:0007669"/>
    <property type="project" value="InterPro"/>
</dbReference>
<proteinExistence type="predicted"/>
<name>A0A149TNF2_9PROT</name>
<evidence type="ECO:0000313" key="3">
    <source>
        <dbReference type="Proteomes" id="UP000075636"/>
    </source>
</evidence>
<dbReference type="InterPro" id="IPR002711">
    <property type="entry name" value="HNH"/>
</dbReference>
<dbReference type="Proteomes" id="UP000075636">
    <property type="component" value="Unassembled WGS sequence"/>
</dbReference>
<keyword evidence="2" id="KW-0540">Nuclease</keyword>
<dbReference type="AlphaFoldDB" id="A0A149TNF2"/>
<comment type="caution">
    <text evidence="2">The sequence shown here is derived from an EMBL/GenBank/DDBJ whole genome shotgun (WGS) entry which is preliminary data.</text>
</comment>
<protein>
    <submittedName>
        <fullName evidence="2">HNH endonuclease</fullName>
    </submittedName>
</protein>
<keyword evidence="2" id="KW-0255">Endonuclease</keyword>
<evidence type="ECO:0000259" key="1">
    <source>
        <dbReference type="SMART" id="SM00507"/>
    </source>
</evidence>
<keyword evidence="2" id="KW-0378">Hydrolase</keyword>
<dbReference type="OrthoDB" id="7220022at2"/>
<gene>
    <name evidence="2" type="ORF">AD945_00770</name>
</gene>
<feature type="domain" description="HNH nuclease" evidence="1">
    <location>
        <begin position="38"/>
        <end position="89"/>
    </location>
</feature>
<dbReference type="GO" id="GO:0003676">
    <property type="term" value="F:nucleic acid binding"/>
    <property type="evidence" value="ECO:0007669"/>
    <property type="project" value="InterPro"/>
</dbReference>
<dbReference type="Gene3D" id="1.10.30.50">
    <property type="match status" value="1"/>
</dbReference>
<dbReference type="PATRIC" id="fig|318683.6.peg.3201"/>
<dbReference type="SMART" id="SM00507">
    <property type="entry name" value="HNHc"/>
    <property type="match status" value="1"/>
</dbReference>
<dbReference type="EMBL" id="LHZR01000057">
    <property type="protein sequence ID" value="KXV51082.1"/>
    <property type="molecule type" value="Genomic_DNA"/>
</dbReference>
<dbReference type="InterPro" id="IPR003615">
    <property type="entry name" value="HNH_nuc"/>
</dbReference>
<dbReference type="Pfam" id="PF01844">
    <property type="entry name" value="HNH"/>
    <property type="match status" value="1"/>
</dbReference>
<sequence length="104" mass="11331">MALLRCINSGLTVLDTSIAREPPKRADAFYVSKEWRALMGTILKQRGRVCEGCGRSGCRIFGDHVVELKDGGAKLDPSNVQLLCGSCHTAKTAQAKARRAAKNW</sequence>
<organism evidence="2 3">
    <name type="scientific">Gluconobacter albidus</name>
    <dbReference type="NCBI Taxonomy" id="318683"/>
    <lineage>
        <taxon>Bacteria</taxon>
        <taxon>Pseudomonadati</taxon>
        <taxon>Pseudomonadota</taxon>
        <taxon>Alphaproteobacteria</taxon>
        <taxon>Acetobacterales</taxon>
        <taxon>Acetobacteraceae</taxon>
        <taxon>Gluconobacter</taxon>
    </lineage>
</organism>
<reference evidence="2 3" key="1">
    <citation type="submission" date="2015-06" db="EMBL/GenBank/DDBJ databases">
        <title>Improved classification and identification of acetic acid bacteria using matrix-assisted laser desorption/ionization time-of-flight mass spectrometry; Gluconobacter nephelii and Gluconobacter uchimurae are later heterotypic synonyms of Gluconobacter japonicus and Gluconobacter oxydans, respectively.</title>
        <authorList>
            <person name="Li L."/>
            <person name="Cleenwerck I."/>
            <person name="De Vuyst L."/>
            <person name="Vandamme P."/>
        </authorList>
    </citation>
    <scope>NUCLEOTIDE SEQUENCE [LARGE SCALE GENOMIC DNA]</scope>
    <source>
        <strain evidence="2 3">LMG 1768</strain>
    </source>
</reference>
<dbReference type="CDD" id="cd00085">
    <property type="entry name" value="HNHc"/>
    <property type="match status" value="1"/>
</dbReference>
<dbReference type="GO" id="GO:0004519">
    <property type="term" value="F:endonuclease activity"/>
    <property type="evidence" value="ECO:0007669"/>
    <property type="project" value="UniProtKB-KW"/>
</dbReference>
<evidence type="ECO:0000313" key="2">
    <source>
        <dbReference type="EMBL" id="KXV51082.1"/>
    </source>
</evidence>
<accession>A0A149TNF2</accession>